<protein>
    <submittedName>
        <fullName evidence="1">Uncharacterized protein</fullName>
    </submittedName>
</protein>
<dbReference type="EMBL" id="JACCBA010000001">
    <property type="protein sequence ID" value="NYD47587.1"/>
    <property type="molecule type" value="Genomic_DNA"/>
</dbReference>
<name>A0A7Y9JFU4_9ACTN</name>
<dbReference type="Pfam" id="PF19953">
    <property type="entry name" value="EACC1"/>
    <property type="match status" value="1"/>
</dbReference>
<dbReference type="InterPro" id="IPR045428">
    <property type="entry name" value="EACC1"/>
</dbReference>
<evidence type="ECO:0000313" key="1">
    <source>
        <dbReference type="EMBL" id="NYD47587.1"/>
    </source>
</evidence>
<gene>
    <name evidence="1" type="ORF">BJY14_003570</name>
</gene>
<dbReference type="AlphaFoldDB" id="A0A7Y9JFU4"/>
<sequence>MARTLLVEIFDHDADPVRLDQLSRNLLRDLRRLGLRTDRRPVEAPAGAKAASAVAISTLVVGLAGTAAFKAFVNGVFEWVGPRRGGLKISCGDRSVELSAATPGERRELLEWLLACDGEAGDRSLDGRGD</sequence>
<keyword evidence="2" id="KW-1185">Reference proteome</keyword>
<accession>A0A7Y9JFU4</accession>
<organism evidence="1 2">
    <name type="scientific">Actinomadura luteofluorescens</name>
    <dbReference type="NCBI Taxonomy" id="46163"/>
    <lineage>
        <taxon>Bacteria</taxon>
        <taxon>Bacillati</taxon>
        <taxon>Actinomycetota</taxon>
        <taxon>Actinomycetes</taxon>
        <taxon>Streptosporangiales</taxon>
        <taxon>Thermomonosporaceae</taxon>
        <taxon>Actinomadura</taxon>
    </lineage>
</organism>
<dbReference type="Proteomes" id="UP000529783">
    <property type="component" value="Unassembled WGS sequence"/>
</dbReference>
<dbReference type="RefSeq" id="WP_179844641.1">
    <property type="nucleotide sequence ID" value="NZ_JACCBA010000001.1"/>
</dbReference>
<evidence type="ECO:0000313" key="2">
    <source>
        <dbReference type="Proteomes" id="UP000529783"/>
    </source>
</evidence>
<proteinExistence type="predicted"/>
<comment type="caution">
    <text evidence="1">The sequence shown here is derived from an EMBL/GenBank/DDBJ whole genome shotgun (WGS) entry which is preliminary data.</text>
</comment>
<reference evidence="1 2" key="1">
    <citation type="submission" date="2020-07" db="EMBL/GenBank/DDBJ databases">
        <title>Sequencing the genomes of 1000 actinobacteria strains.</title>
        <authorList>
            <person name="Klenk H.-P."/>
        </authorList>
    </citation>
    <scope>NUCLEOTIDE SEQUENCE [LARGE SCALE GENOMIC DNA]</scope>
    <source>
        <strain evidence="1 2">DSM 40398</strain>
    </source>
</reference>